<dbReference type="Gene3D" id="3.30.310.50">
    <property type="entry name" value="Alpha-D-phosphohexomutase, C-terminal domain"/>
    <property type="match status" value="1"/>
</dbReference>
<gene>
    <name evidence="1" type="ORF">GX523_08395</name>
</gene>
<sequence length="43" mass="5061">VMARPSGTEPKIKFYFNIRESDPEQLPNTLERVKKDLLELIED</sequence>
<name>A0A7C6Z433_9FIRM</name>
<proteinExistence type="predicted"/>
<dbReference type="InterPro" id="IPR036900">
    <property type="entry name" value="A-D-PHexomutase_C_sf"/>
</dbReference>
<dbReference type="Proteomes" id="UP000553059">
    <property type="component" value="Unassembled WGS sequence"/>
</dbReference>
<evidence type="ECO:0000313" key="1">
    <source>
        <dbReference type="EMBL" id="HHY26748.1"/>
    </source>
</evidence>
<feature type="non-terminal residue" evidence="1">
    <location>
        <position position="1"/>
    </location>
</feature>
<dbReference type="SUPFAM" id="SSF55957">
    <property type="entry name" value="Phosphoglucomutase, C-terminal domain"/>
    <property type="match status" value="1"/>
</dbReference>
<evidence type="ECO:0000313" key="2">
    <source>
        <dbReference type="Proteomes" id="UP000553059"/>
    </source>
</evidence>
<dbReference type="AlphaFoldDB" id="A0A7C6Z433"/>
<comment type="caution">
    <text evidence="1">The sequence shown here is derived from an EMBL/GenBank/DDBJ whole genome shotgun (WGS) entry which is preliminary data.</text>
</comment>
<protein>
    <submittedName>
        <fullName evidence="1">Uncharacterized protein</fullName>
    </submittedName>
</protein>
<accession>A0A7C6Z433</accession>
<organism evidence="1 2">
    <name type="scientific">Desulfitobacterium dehalogenans</name>
    <dbReference type="NCBI Taxonomy" id="36854"/>
    <lineage>
        <taxon>Bacteria</taxon>
        <taxon>Bacillati</taxon>
        <taxon>Bacillota</taxon>
        <taxon>Clostridia</taxon>
        <taxon>Eubacteriales</taxon>
        <taxon>Desulfitobacteriaceae</taxon>
        <taxon>Desulfitobacterium</taxon>
    </lineage>
</organism>
<dbReference type="EMBL" id="DUTF01000191">
    <property type="protein sequence ID" value="HHY26748.1"/>
    <property type="molecule type" value="Genomic_DNA"/>
</dbReference>
<reference evidence="1 2" key="1">
    <citation type="journal article" date="2020" name="Biotechnol. Biofuels">
        <title>New insights from the biogas microbiome by comprehensive genome-resolved metagenomics of nearly 1600 species originating from multiple anaerobic digesters.</title>
        <authorList>
            <person name="Campanaro S."/>
            <person name="Treu L."/>
            <person name="Rodriguez-R L.M."/>
            <person name="Kovalovszki A."/>
            <person name="Ziels R.M."/>
            <person name="Maus I."/>
            <person name="Zhu X."/>
            <person name="Kougias P.G."/>
            <person name="Basile A."/>
            <person name="Luo G."/>
            <person name="Schluter A."/>
            <person name="Konstantinidis K.T."/>
            <person name="Angelidaki I."/>
        </authorList>
    </citation>
    <scope>NUCLEOTIDE SEQUENCE [LARGE SCALE GENOMIC DNA]</scope>
    <source>
        <strain evidence="1">AS05jafATM_4</strain>
    </source>
</reference>
<dbReference type="GO" id="GO:0016868">
    <property type="term" value="F:intramolecular phosphotransferase activity"/>
    <property type="evidence" value="ECO:0007669"/>
    <property type="project" value="InterPro"/>
</dbReference>